<dbReference type="Pfam" id="PF13289">
    <property type="entry name" value="SIR2_2"/>
    <property type="match status" value="1"/>
</dbReference>
<evidence type="ECO:0000313" key="2">
    <source>
        <dbReference type="Proteomes" id="UP001148185"/>
    </source>
</evidence>
<comment type="caution">
    <text evidence="1">The sequence shown here is derived from an EMBL/GenBank/DDBJ whole genome shotgun (WGS) entry which is preliminary data.</text>
</comment>
<dbReference type="SUPFAM" id="SSF52467">
    <property type="entry name" value="DHS-like NAD/FAD-binding domain"/>
    <property type="match status" value="1"/>
</dbReference>
<evidence type="ECO:0000313" key="1">
    <source>
        <dbReference type="EMBL" id="MDD1011261.1"/>
    </source>
</evidence>
<dbReference type="AlphaFoldDB" id="A0A9X4C6M1"/>
<dbReference type="EMBL" id="JAMDHA010000041">
    <property type="protein sequence ID" value="MDD1011261.1"/>
    <property type="molecule type" value="Genomic_DNA"/>
</dbReference>
<name>A0A9X4C6M1_9PSED</name>
<keyword evidence="2" id="KW-1185">Reference proteome</keyword>
<dbReference type="NCBIfam" id="NF041818">
    <property type="entry name" value="Dsr1"/>
    <property type="match status" value="1"/>
</dbReference>
<gene>
    <name evidence="1" type="ORF">M5G27_27710</name>
</gene>
<dbReference type="InterPro" id="IPR029035">
    <property type="entry name" value="DHS-like_NAD/FAD-binding_dom"/>
</dbReference>
<reference evidence="1 2" key="1">
    <citation type="submission" date="2022-05" db="EMBL/GenBank/DDBJ databases">
        <title>Novel Pseudomonas spp. Isolated from a Rainbow Trout Aquaculture Facility.</title>
        <authorList>
            <person name="Testerman T."/>
            <person name="Graf J."/>
        </authorList>
    </citation>
    <scope>NUCLEOTIDE SEQUENCE [LARGE SCALE GENOMIC DNA]</scope>
    <source>
        <strain evidence="1 2">ID1042</strain>
    </source>
</reference>
<accession>A0A9X4C6M1</accession>
<sequence length="1258" mass="142633">MPQFVQNGPYIPERLLQAHEEGRVVFFCGAGISYPARLPGFRGLVEELYRRLEPNASGVQKLAIKSKQYDTAVGLLEAVVGRERVRRTMASILTPDLSSPKATATHKALLNLGRTRDGRTRLITTNFDRLFEEAKPAASFPVHVFQAPLLPVPKNRWDGLVYLHGLLSEAPTASELDHLVISSGDFGLAYLTERWAAGFVSEMFRNYTVCFVGYSITDPVLRYMMDALAADRLLGESSPEMFAFGSYSQGGEEDRANEWEAKNVTPILYKEHRRHAYLHKTLQSWAETYRDGVRGKERIVVESAIARPLASTKEDDFVGRLLWALSDRHGLPAKRFADLEPVPSLDWLTPLSEARFGHIDLARYGVPPNPRLDKKLAFSLMHRPLPYPLAPFMSVVESDGVSGQWDAVMGHLARWLTRHLDDPALLLWLINWGGRLHVNFASGIEHSLEQLAKLEREGKTDELARMRAGAPNAVPGPLMRTLWRLLLGGRVKVGPRALDLYRWRNRLNRDGLTSSLRLEFRELLSPRVSLRAPYGSSDEFEGQEQQRLRDLVGWEIVLVADDVHSNLKDLSSIERWQGALPGLLSDFTGLLRDALDLMRELGGADDRRDNSYTQQPSIDVHPQNNDYNDWTALIELTRDAWLATAAVSPVRAALEAELWWTTQYPLFKRLAFFAATKGDVIGSRRALDWLLADDHWWLWSLETERESTRLLVALAEKCDPEMILELERAILAGPSLTMFDDGADPDRLARVLDREVWQRLAKVAGAGATLSAVAQERLDALSRKYPEWELTQDQSDEFPYWSGSGDDWRKFTATPRARDELIQWLKQHPDADYFQQDDWRERCRDNFATTACALWALAQENFWPAGRWREALQAWSEGKHVSRAWRYMAPVLAGAPDEAMEPLTHGVSSWLRTIAKTFVGHEEEFFTLGHRVLELHSRDGSETDDPVGRAINHPVGQVAEALLQWWYRNSLEDGQGLPVELKPTFTELCDGRIEKYRHGRVLLAAHVIALFRVDRDWATEHLLPHFEWQIPEDEARAAWEGFLWSPRLYRPLMEVLKRSFLDSARHYEALGKHRVQYASLLTYAALDPGDTFTYSELAGAVRALPPEGLRYAANALVNALEGAGDQRTDYWANRVAPFINNLWPKGQDVMTPVIADAMSRLCVAAGEAFPEALEMLRAWLQPLGHPDTAVRMLHKADLCRIFPEQALDFLSRVVGEQTQWPPSDLSTCLAAIRNAAPELEGDNRYEQLLIFLRMRGQG</sequence>
<dbReference type="RefSeq" id="WP_273878268.1">
    <property type="nucleotide sequence ID" value="NZ_JAMDHA010000041.1"/>
</dbReference>
<proteinExistence type="predicted"/>
<protein>
    <submittedName>
        <fullName evidence="1">SIR2 family protein</fullName>
    </submittedName>
</protein>
<dbReference type="Gene3D" id="3.40.50.1220">
    <property type="entry name" value="TPP-binding domain"/>
    <property type="match status" value="1"/>
</dbReference>
<dbReference type="Proteomes" id="UP001148185">
    <property type="component" value="Unassembled WGS sequence"/>
</dbReference>
<organism evidence="1 2">
    <name type="scientific">Pseudomonas shahriarae</name>
    <dbReference type="NCBI Taxonomy" id="2745512"/>
    <lineage>
        <taxon>Bacteria</taxon>
        <taxon>Pseudomonadati</taxon>
        <taxon>Pseudomonadota</taxon>
        <taxon>Gammaproteobacteria</taxon>
        <taxon>Pseudomonadales</taxon>
        <taxon>Pseudomonadaceae</taxon>
        <taxon>Pseudomonas</taxon>
    </lineage>
</organism>